<proteinExistence type="predicted"/>
<evidence type="ECO:0000313" key="5">
    <source>
        <dbReference type="Proteomes" id="UP000790787"/>
    </source>
</evidence>
<dbReference type="RefSeq" id="XP_016432598.2">
    <property type="nucleotide sequence ID" value="XM_016577112.2"/>
</dbReference>
<sequence length="378" mass="41649">MFVLQPHPKSNLYCKNTIIKILSLIIPSSYRRLTNITNFIAQHNNKKMIMASIKKSTTLLTVALFLFLQFFTINGHGGADHDSDHENTNLRAKGLILVKVYCLIIMFVSTFAGGVSPYFYRWNESFLLLGTQFAGGVFLGTSLMHFLSDSAAKFAVLTEKEYPFSFMLASAGYLLTMFSDCIIMFVTKGHESSEAKVEVEGGMSANSTEKGHGETNPFLKTTSFGDTILLILALCFHSIFEGIAVGVSATKGEAWRNLWTISLHKIFAAVAMGIALLRMIPKRPFLLTCGYSFAFAISSPIGVGIGIAIDATSEGKTADWTYAISMGVACGVFIYVAINHLISKGFRPQNKCYFDTQFFKFFAVFLGVGTIAIVMIWD</sequence>
<dbReference type="KEGG" id="nta:107759225"/>
<dbReference type="PaxDb" id="4097-A0A1S3WY51"/>
<keyword evidence="3" id="KW-1133">Transmembrane helix</keyword>
<keyword evidence="4" id="KW-0472">Membrane</keyword>
<protein>
    <submittedName>
        <fullName evidence="6">Zinc transporter 2-like</fullName>
    </submittedName>
</protein>
<reference evidence="6" key="2">
    <citation type="submission" date="2025-08" db="UniProtKB">
        <authorList>
            <consortium name="RefSeq"/>
        </authorList>
    </citation>
    <scope>IDENTIFICATION</scope>
    <source>
        <tissue evidence="6">Leaf</tissue>
    </source>
</reference>
<organism evidence="5 6">
    <name type="scientific">Nicotiana tabacum</name>
    <name type="common">Common tobacco</name>
    <dbReference type="NCBI Taxonomy" id="4097"/>
    <lineage>
        <taxon>Eukaryota</taxon>
        <taxon>Viridiplantae</taxon>
        <taxon>Streptophyta</taxon>
        <taxon>Embryophyta</taxon>
        <taxon>Tracheophyta</taxon>
        <taxon>Spermatophyta</taxon>
        <taxon>Magnoliopsida</taxon>
        <taxon>eudicotyledons</taxon>
        <taxon>Gunneridae</taxon>
        <taxon>Pentapetalae</taxon>
        <taxon>asterids</taxon>
        <taxon>lamiids</taxon>
        <taxon>Solanales</taxon>
        <taxon>Solanaceae</taxon>
        <taxon>Nicotianoideae</taxon>
        <taxon>Nicotianeae</taxon>
        <taxon>Nicotiana</taxon>
    </lineage>
</organism>
<comment type="subcellular location">
    <subcellularLocation>
        <location evidence="1">Membrane</location>
        <topology evidence="1">Multi-pass membrane protein</topology>
    </subcellularLocation>
</comment>
<dbReference type="AlphaFoldDB" id="A0A1S3WY51"/>
<name>A0A1S3WY51_TOBAC</name>
<dbReference type="STRING" id="4097.A0A1S3WY51"/>
<dbReference type="GeneID" id="107759225"/>
<dbReference type="PANTHER" id="PTHR11040:SF140">
    <property type="entry name" value="ZRT (ZRT), IRT- (IRT-) LIKE PROTEIN TRANSPORTER"/>
    <property type="match status" value="1"/>
</dbReference>
<keyword evidence="2" id="KW-0812">Transmembrane</keyword>
<evidence type="ECO:0000313" key="6">
    <source>
        <dbReference type="RefSeq" id="XP_016432598.2"/>
    </source>
</evidence>
<keyword evidence="5" id="KW-1185">Reference proteome</keyword>
<dbReference type="GO" id="GO:0016020">
    <property type="term" value="C:membrane"/>
    <property type="evidence" value="ECO:0000318"/>
    <property type="project" value="GO_Central"/>
</dbReference>
<accession>A0A1S3WY51</accession>
<dbReference type="GO" id="GO:0071577">
    <property type="term" value="P:zinc ion transmembrane transport"/>
    <property type="evidence" value="ECO:0000318"/>
    <property type="project" value="GO_Central"/>
</dbReference>
<reference evidence="5" key="1">
    <citation type="journal article" date="2014" name="Nat. Commun.">
        <title>The tobacco genome sequence and its comparison with those of tomato and potato.</title>
        <authorList>
            <person name="Sierro N."/>
            <person name="Battey J.N."/>
            <person name="Ouadi S."/>
            <person name="Bakaher N."/>
            <person name="Bovet L."/>
            <person name="Willig A."/>
            <person name="Goepfert S."/>
            <person name="Peitsch M.C."/>
            <person name="Ivanov N.V."/>
        </authorList>
    </citation>
    <scope>NUCLEOTIDE SEQUENCE [LARGE SCALE GENOMIC DNA]</scope>
</reference>
<dbReference type="GO" id="GO:0005385">
    <property type="term" value="F:zinc ion transmembrane transporter activity"/>
    <property type="evidence" value="ECO:0000318"/>
    <property type="project" value="GO_Central"/>
</dbReference>
<gene>
    <name evidence="6" type="primary">LOC107759225</name>
</gene>
<evidence type="ECO:0000256" key="3">
    <source>
        <dbReference type="ARBA" id="ARBA00022989"/>
    </source>
</evidence>
<dbReference type="InterPro" id="IPR003689">
    <property type="entry name" value="ZIP"/>
</dbReference>
<dbReference type="PANTHER" id="PTHR11040">
    <property type="entry name" value="ZINC/IRON TRANSPORTER"/>
    <property type="match status" value="1"/>
</dbReference>
<dbReference type="RefSeq" id="XP_016432598.1">
    <property type="nucleotide sequence ID" value="XM_016577112.1"/>
</dbReference>
<dbReference type="OMA" id="EEWGGTH"/>
<evidence type="ECO:0000256" key="2">
    <source>
        <dbReference type="ARBA" id="ARBA00022692"/>
    </source>
</evidence>
<evidence type="ECO:0000256" key="1">
    <source>
        <dbReference type="ARBA" id="ARBA00004141"/>
    </source>
</evidence>
<dbReference type="Proteomes" id="UP000790787">
    <property type="component" value="Chromosome 17"/>
</dbReference>
<dbReference type="Pfam" id="PF02535">
    <property type="entry name" value="Zip"/>
    <property type="match status" value="1"/>
</dbReference>
<evidence type="ECO:0000256" key="4">
    <source>
        <dbReference type="ARBA" id="ARBA00023136"/>
    </source>
</evidence>
<dbReference type="OrthoDB" id="448280at2759"/>